<organism evidence="1 2">
    <name type="scientific">Glossina austeni</name>
    <name type="common">Savannah tsetse fly</name>
    <dbReference type="NCBI Taxonomy" id="7395"/>
    <lineage>
        <taxon>Eukaryota</taxon>
        <taxon>Metazoa</taxon>
        <taxon>Ecdysozoa</taxon>
        <taxon>Arthropoda</taxon>
        <taxon>Hexapoda</taxon>
        <taxon>Insecta</taxon>
        <taxon>Pterygota</taxon>
        <taxon>Neoptera</taxon>
        <taxon>Endopterygota</taxon>
        <taxon>Diptera</taxon>
        <taxon>Brachycera</taxon>
        <taxon>Muscomorpha</taxon>
        <taxon>Hippoboscoidea</taxon>
        <taxon>Glossinidae</taxon>
        <taxon>Glossina</taxon>
    </lineage>
</organism>
<accession>A0A1A9VVA2</accession>
<dbReference type="VEuPathDB" id="VectorBase:GAUT048822"/>
<name>A0A1A9VVA2_GLOAU</name>
<dbReference type="AlphaFoldDB" id="A0A1A9VVA2"/>
<proteinExistence type="predicted"/>
<keyword evidence="2" id="KW-1185">Reference proteome</keyword>
<dbReference type="Proteomes" id="UP000078200">
    <property type="component" value="Unassembled WGS sequence"/>
</dbReference>
<evidence type="ECO:0000313" key="2">
    <source>
        <dbReference type="Proteomes" id="UP000078200"/>
    </source>
</evidence>
<sequence>MDVQFTPDGEKKAIYSIFSELNARAICSAKSALHLVSYTSHASTRKPASCNFKFNALAYFLRAVTCSTTDDRWIVGRKNMNPSLEHQEGIQGECSILQPDILANQSGGCLQKAIYISIDKVPSNYQPA</sequence>
<evidence type="ECO:0000313" key="1">
    <source>
        <dbReference type="EnsemblMetazoa" id="GAUT048822-PA"/>
    </source>
</evidence>
<reference evidence="1" key="1">
    <citation type="submission" date="2020-05" db="UniProtKB">
        <authorList>
            <consortium name="EnsemblMetazoa"/>
        </authorList>
    </citation>
    <scope>IDENTIFICATION</scope>
    <source>
        <strain evidence="1">TTRI</strain>
    </source>
</reference>
<dbReference type="EnsemblMetazoa" id="GAUT048822-RA">
    <property type="protein sequence ID" value="GAUT048822-PA"/>
    <property type="gene ID" value="GAUT048822"/>
</dbReference>
<protein>
    <submittedName>
        <fullName evidence="1">Uncharacterized protein</fullName>
    </submittedName>
</protein>